<gene>
    <name evidence="2" type="ORF">BU14_0222s0010</name>
</gene>
<protein>
    <submittedName>
        <fullName evidence="2">Uncharacterized protein</fullName>
    </submittedName>
</protein>
<dbReference type="EMBL" id="KV918891">
    <property type="protein sequence ID" value="OSX75765.1"/>
    <property type="molecule type" value="Genomic_DNA"/>
</dbReference>
<keyword evidence="3" id="KW-1185">Reference proteome</keyword>
<sequence>MSLTKAFTLGRTQTGRLSIIKNKETRFEPRYMAGIEFGESAPGEIPNSDVVRRGLHKRLEKASATKHKGHVDRIGALMSTLSGPVGSVRLDAHNLRNGSTGQPGVAGASTSAPRVGRVEEHQLTVAEMRGGPGLASASDEDVAFNRLGPAELSESLGVFVYGPSLSTERSGFVGKARSGMEAQFVWGHNVSGSSLTVTAVAALILSKWGDAGEDHPSIGDLPAGLVDTVTRWVSSRR</sequence>
<dbReference type="Proteomes" id="UP000218209">
    <property type="component" value="Unassembled WGS sequence"/>
</dbReference>
<organism evidence="2 3">
    <name type="scientific">Porphyra umbilicalis</name>
    <name type="common">Purple laver</name>
    <name type="synonym">Red alga</name>
    <dbReference type="NCBI Taxonomy" id="2786"/>
    <lineage>
        <taxon>Eukaryota</taxon>
        <taxon>Rhodophyta</taxon>
        <taxon>Bangiophyceae</taxon>
        <taxon>Bangiales</taxon>
        <taxon>Bangiaceae</taxon>
        <taxon>Porphyra</taxon>
    </lineage>
</organism>
<name>A0A1X6P4T6_PORUM</name>
<accession>A0A1X6P4T6</accession>
<dbReference type="AlphaFoldDB" id="A0A1X6P4T6"/>
<feature type="region of interest" description="Disordered" evidence="1">
    <location>
        <begin position="95"/>
        <end position="114"/>
    </location>
</feature>
<evidence type="ECO:0000313" key="3">
    <source>
        <dbReference type="Proteomes" id="UP000218209"/>
    </source>
</evidence>
<proteinExistence type="predicted"/>
<reference evidence="2 3" key="1">
    <citation type="submission" date="2017-03" db="EMBL/GenBank/DDBJ databases">
        <title>WGS assembly of Porphyra umbilicalis.</title>
        <authorList>
            <person name="Brawley S.H."/>
            <person name="Blouin N.A."/>
            <person name="Ficko-Blean E."/>
            <person name="Wheeler G.L."/>
            <person name="Lohr M."/>
            <person name="Goodson H.V."/>
            <person name="Jenkins J.W."/>
            <person name="Blaby-Haas C.E."/>
            <person name="Helliwell K.E."/>
            <person name="Chan C."/>
            <person name="Marriage T."/>
            <person name="Bhattacharya D."/>
            <person name="Klein A.S."/>
            <person name="Badis Y."/>
            <person name="Brodie J."/>
            <person name="Cao Y."/>
            <person name="Collen J."/>
            <person name="Dittami S.M."/>
            <person name="Gachon C.M."/>
            <person name="Green B.R."/>
            <person name="Karpowicz S."/>
            <person name="Kim J.W."/>
            <person name="Kudahl U."/>
            <person name="Lin S."/>
            <person name="Michel G."/>
            <person name="Mittag M."/>
            <person name="Olson B.J."/>
            <person name="Pangilinan J."/>
            <person name="Peng Y."/>
            <person name="Qiu H."/>
            <person name="Shu S."/>
            <person name="Singer J.T."/>
            <person name="Smith A.G."/>
            <person name="Sprecher B.N."/>
            <person name="Wagner V."/>
            <person name="Wang W."/>
            <person name="Wang Z.-Y."/>
            <person name="Yan J."/>
            <person name="Yarish C."/>
            <person name="Zoeuner-Riek S."/>
            <person name="Zhuang Y."/>
            <person name="Zou Y."/>
            <person name="Lindquist E.A."/>
            <person name="Grimwood J."/>
            <person name="Barry K."/>
            <person name="Rokhsar D.S."/>
            <person name="Schmutz J."/>
            <person name="Stiller J.W."/>
            <person name="Grossman A.R."/>
            <person name="Prochnik S.E."/>
        </authorList>
    </citation>
    <scope>NUCLEOTIDE SEQUENCE [LARGE SCALE GENOMIC DNA]</scope>
    <source>
        <strain evidence="2">4086291</strain>
    </source>
</reference>
<evidence type="ECO:0000256" key="1">
    <source>
        <dbReference type="SAM" id="MobiDB-lite"/>
    </source>
</evidence>
<feature type="compositionally biased region" description="Polar residues" evidence="1">
    <location>
        <begin position="96"/>
        <end position="112"/>
    </location>
</feature>
<evidence type="ECO:0000313" key="2">
    <source>
        <dbReference type="EMBL" id="OSX75765.1"/>
    </source>
</evidence>